<reference evidence="1 2" key="1">
    <citation type="journal article" date="2024" name="G3 (Bethesda)">
        <title>Genome assembly of Hibiscus sabdariffa L. provides insights into metabolisms of medicinal natural products.</title>
        <authorList>
            <person name="Kim T."/>
        </authorList>
    </citation>
    <scope>NUCLEOTIDE SEQUENCE [LARGE SCALE GENOMIC DNA]</scope>
    <source>
        <strain evidence="1">TK-2024</strain>
        <tissue evidence="1">Old leaves</tissue>
    </source>
</reference>
<dbReference type="EMBL" id="JBBPBN010000016">
    <property type="protein sequence ID" value="KAK9021881.1"/>
    <property type="molecule type" value="Genomic_DNA"/>
</dbReference>
<gene>
    <name evidence="1" type="ORF">V6N11_011846</name>
</gene>
<evidence type="ECO:0000313" key="1">
    <source>
        <dbReference type="EMBL" id="KAK9021881.1"/>
    </source>
</evidence>
<keyword evidence="2" id="KW-1185">Reference proteome</keyword>
<organism evidence="1 2">
    <name type="scientific">Hibiscus sabdariffa</name>
    <name type="common">roselle</name>
    <dbReference type="NCBI Taxonomy" id="183260"/>
    <lineage>
        <taxon>Eukaryota</taxon>
        <taxon>Viridiplantae</taxon>
        <taxon>Streptophyta</taxon>
        <taxon>Embryophyta</taxon>
        <taxon>Tracheophyta</taxon>
        <taxon>Spermatophyta</taxon>
        <taxon>Magnoliopsida</taxon>
        <taxon>eudicotyledons</taxon>
        <taxon>Gunneridae</taxon>
        <taxon>Pentapetalae</taxon>
        <taxon>rosids</taxon>
        <taxon>malvids</taxon>
        <taxon>Malvales</taxon>
        <taxon>Malvaceae</taxon>
        <taxon>Malvoideae</taxon>
        <taxon>Hibiscus</taxon>
    </lineage>
</organism>
<evidence type="ECO:0000313" key="2">
    <source>
        <dbReference type="Proteomes" id="UP001396334"/>
    </source>
</evidence>
<accession>A0ABR2S9F9</accession>
<name>A0ABR2S9F9_9ROSI</name>
<proteinExistence type="predicted"/>
<protein>
    <submittedName>
        <fullName evidence="1">Uncharacterized protein</fullName>
    </submittedName>
</protein>
<comment type="caution">
    <text evidence="1">The sequence shown here is derived from an EMBL/GenBank/DDBJ whole genome shotgun (WGS) entry which is preliminary data.</text>
</comment>
<dbReference type="Proteomes" id="UP001396334">
    <property type="component" value="Unassembled WGS sequence"/>
</dbReference>
<sequence length="96" mass="10666">MTKRGSVWRLSCNSRVKTCKLSTGQKPAPCEEAARDATRYPKPFASVVTRVQPGAQSVCPSNVSFLYFLVKSISRIAIYKGETFSKGSGHWKCRHV</sequence>